<name>A0AAJ0EFF0_9PEZI</name>
<dbReference type="GeneID" id="85472934"/>
<feature type="transmembrane region" description="Helical" evidence="2">
    <location>
        <begin position="463"/>
        <end position="488"/>
    </location>
</feature>
<gene>
    <name evidence="3" type="ORF">BDP81DRAFT_395495</name>
</gene>
<comment type="caution">
    <text evidence="3">The sequence shown here is derived from an EMBL/GenBank/DDBJ whole genome shotgun (WGS) entry which is preliminary data.</text>
</comment>
<feature type="transmembrane region" description="Helical" evidence="2">
    <location>
        <begin position="332"/>
        <end position="351"/>
    </location>
</feature>
<keyword evidence="2" id="KW-0812">Transmembrane</keyword>
<proteinExistence type="predicted"/>
<evidence type="ECO:0000256" key="2">
    <source>
        <dbReference type="SAM" id="Phobius"/>
    </source>
</evidence>
<evidence type="ECO:0000256" key="1">
    <source>
        <dbReference type="SAM" id="MobiDB-lite"/>
    </source>
</evidence>
<feature type="transmembrane region" description="Helical" evidence="2">
    <location>
        <begin position="178"/>
        <end position="201"/>
    </location>
</feature>
<dbReference type="RefSeq" id="XP_060443628.1">
    <property type="nucleotide sequence ID" value="XM_060588072.1"/>
</dbReference>
<dbReference type="AlphaFoldDB" id="A0AAJ0EFF0"/>
<feature type="transmembrane region" description="Helical" evidence="2">
    <location>
        <begin position="143"/>
        <end position="166"/>
    </location>
</feature>
<dbReference type="Proteomes" id="UP001243989">
    <property type="component" value="Unassembled WGS sequence"/>
</dbReference>
<reference evidence="3" key="1">
    <citation type="submission" date="2021-06" db="EMBL/GenBank/DDBJ databases">
        <title>Comparative genomics, transcriptomics and evolutionary studies reveal genomic signatures of adaptation to plant cell wall in hemibiotrophic fungi.</title>
        <authorList>
            <consortium name="DOE Joint Genome Institute"/>
            <person name="Baroncelli R."/>
            <person name="Diaz J.F."/>
            <person name="Benocci T."/>
            <person name="Peng M."/>
            <person name="Battaglia E."/>
            <person name="Haridas S."/>
            <person name="Andreopoulos W."/>
            <person name="Labutti K."/>
            <person name="Pangilinan J."/>
            <person name="Floch G.L."/>
            <person name="Makela M.R."/>
            <person name="Henrissat B."/>
            <person name="Grigoriev I.V."/>
            <person name="Crouch J.A."/>
            <person name="De Vries R.P."/>
            <person name="Sukno S.A."/>
            <person name="Thon M.R."/>
        </authorList>
    </citation>
    <scope>NUCLEOTIDE SEQUENCE</scope>
    <source>
        <strain evidence="3">CBS 102054</strain>
    </source>
</reference>
<dbReference type="InterPro" id="IPR053018">
    <property type="entry name" value="Elsinochrome_Biosynth-Asso"/>
</dbReference>
<protein>
    <submittedName>
        <fullName evidence="3">Uncharacterized protein</fullName>
    </submittedName>
</protein>
<dbReference type="PANTHER" id="PTHR37577">
    <property type="entry name" value="INTEGRAL MEMBRANE PROTEIN"/>
    <property type="match status" value="1"/>
</dbReference>
<feature type="transmembrane region" description="Helical" evidence="2">
    <location>
        <begin position="528"/>
        <end position="547"/>
    </location>
</feature>
<evidence type="ECO:0000313" key="3">
    <source>
        <dbReference type="EMBL" id="KAK1635021.1"/>
    </source>
</evidence>
<feature type="transmembrane region" description="Helical" evidence="2">
    <location>
        <begin position="115"/>
        <end position="137"/>
    </location>
</feature>
<keyword evidence="2" id="KW-1133">Transmembrane helix</keyword>
<feature type="transmembrane region" description="Helical" evidence="2">
    <location>
        <begin position="567"/>
        <end position="595"/>
    </location>
</feature>
<dbReference type="EMBL" id="JAHMHQ010000013">
    <property type="protein sequence ID" value="KAK1635021.1"/>
    <property type="molecule type" value="Genomic_DNA"/>
</dbReference>
<feature type="transmembrane region" description="Helical" evidence="2">
    <location>
        <begin position="28"/>
        <end position="53"/>
    </location>
</feature>
<feature type="region of interest" description="Disordered" evidence="1">
    <location>
        <begin position="414"/>
        <end position="440"/>
    </location>
</feature>
<accession>A0AAJ0EFF0</accession>
<organism evidence="3 4">
    <name type="scientific">Colletotrichum phormii</name>
    <dbReference type="NCBI Taxonomy" id="359342"/>
    <lineage>
        <taxon>Eukaryota</taxon>
        <taxon>Fungi</taxon>
        <taxon>Dikarya</taxon>
        <taxon>Ascomycota</taxon>
        <taxon>Pezizomycotina</taxon>
        <taxon>Sordariomycetes</taxon>
        <taxon>Hypocreomycetidae</taxon>
        <taxon>Glomerellales</taxon>
        <taxon>Glomerellaceae</taxon>
        <taxon>Colletotrichum</taxon>
        <taxon>Colletotrichum acutatum species complex</taxon>
    </lineage>
</organism>
<evidence type="ECO:0000313" key="4">
    <source>
        <dbReference type="Proteomes" id="UP001243989"/>
    </source>
</evidence>
<dbReference type="PANTHER" id="PTHR37577:SF1">
    <property type="entry name" value="INTEGRAL MEMBRANE PROTEIN"/>
    <property type="match status" value="1"/>
</dbReference>
<keyword evidence="4" id="KW-1185">Reference proteome</keyword>
<feature type="transmembrane region" description="Helical" evidence="2">
    <location>
        <begin position="500"/>
        <end position="516"/>
    </location>
</feature>
<sequence>MTFDTSEMVGYECSERNCPDTDPDVSGIGVIIGFVGSGMVIVLLLLLHLIFIYDPELDQFRKPEEPKRKAEHPNFIDMAVLRRLRVALRAIGLDVSDLSGKTRGTAWEKAFNKCILSMADIQIITGLAVLISGFHGLRNISGYHWLMVTYTAWFSAVTHVAALSHLRNYYSNHLERCIWRLIFMLLVVILLVGAMIIGVPIKSHMSGPFWWIQTNPAMSFWEEDTRPWNYYIGESEKLLTFDPSSYGDKTNSCLQTALSGMMLVFSFISRVVKMSRGTSALLRKLRQRVRNKVVVIVKGGRARRWIGSPPYTFLVARPVAAAWLFGRAYSELFGSFLAEVFWVLVTTFWGLTHLVRIRARAQVAFDYSQHCDCPSNENDWSFGQVAAVVLFSSPLFMVIETFITFNPKRHGASRLDSLPQTDEPTAAQVPESTRKETDDRNTPIEVTRLLDSASNWESPSFHIAIFAITGFNFILVAFMFVFTFAYFGRGDALPRLAPCHVLYQPLIGILVLLVGLEWEGKGSQRHRWVQYWTSGSILLLDLGYIVWEISSTAKSSDSYDGYLRDESFSVSIMILIILAAEYSLYSLVCVTGRVFTRRFSRRSNMSSG</sequence>
<keyword evidence="2" id="KW-0472">Membrane</keyword>